<comment type="caution">
    <text evidence="11">The sequence shown here is derived from an EMBL/GenBank/DDBJ whole genome shotgun (WGS) entry which is preliminary data.</text>
</comment>
<dbReference type="HOGENOM" id="CLU_1094523_0_0_1"/>
<keyword evidence="6" id="KW-0175">Coiled coil</keyword>
<gene>
    <name evidence="11" type="ORF">DI09_3p150</name>
</gene>
<evidence type="ECO:0000256" key="4">
    <source>
        <dbReference type="ARBA" id="ARBA00022946"/>
    </source>
</evidence>
<accession>A0A098VQE6</accession>
<feature type="transmembrane region" description="Helical" evidence="10">
    <location>
        <begin position="234"/>
        <end position="253"/>
    </location>
</feature>
<dbReference type="Proteomes" id="UP000029725">
    <property type="component" value="Unassembled WGS sequence"/>
</dbReference>
<evidence type="ECO:0000256" key="2">
    <source>
        <dbReference type="ARBA" id="ARBA00022692"/>
    </source>
</evidence>
<evidence type="ECO:0000313" key="12">
    <source>
        <dbReference type="Proteomes" id="UP000029725"/>
    </source>
</evidence>
<evidence type="ECO:0000256" key="8">
    <source>
        <dbReference type="ARBA" id="ARBA00023136"/>
    </source>
</evidence>
<dbReference type="PANTHER" id="PTHR31961">
    <property type="entry name" value="SENSITIVE TO HIGH EXPRESSION PROTEIN 9, MITOCHONDRIAL"/>
    <property type="match status" value="1"/>
</dbReference>
<dbReference type="VEuPathDB" id="MicrosporidiaDB:DI09_3p150"/>
<comment type="subunit">
    <text evidence="10">Homooligomer.</text>
</comment>
<organism evidence="11 12">
    <name type="scientific">Mitosporidium daphniae</name>
    <dbReference type="NCBI Taxonomy" id="1485682"/>
    <lineage>
        <taxon>Eukaryota</taxon>
        <taxon>Fungi</taxon>
        <taxon>Fungi incertae sedis</taxon>
        <taxon>Microsporidia</taxon>
        <taxon>Mitosporidium</taxon>
    </lineage>
</organism>
<keyword evidence="4 10" id="KW-0809">Transit peptide</keyword>
<reference evidence="11 12" key="1">
    <citation type="submission" date="2014-04" db="EMBL/GenBank/DDBJ databases">
        <title>A new species of microsporidia sheds light on the evolution of extreme parasitism.</title>
        <authorList>
            <person name="Haag K.L."/>
            <person name="James T.Y."/>
            <person name="Larsson R."/>
            <person name="Schaer T.M."/>
            <person name="Refardt D."/>
            <person name="Pombert J.-F."/>
            <person name="Ebert D."/>
        </authorList>
    </citation>
    <scope>NUCLEOTIDE SEQUENCE [LARGE SCALE GENOMIC DNA]</scope>
    <source>
        <strain evidence="11 12">UGP3</strain>
        <tissue evidence="11">Spores</tissue>
    </source>
</reference>
<keyword evidence="2 10" id="KW-0812">Transmembrane</keyword>
<comment type="subcellular location">
    <subcellularLocation>
        <location evidence="10">Mitochondrion inner membrane</location>
        <topology evidence="10">Multi-pass membrane protein</topology>
    </subcellularLocation>
</comment>
<dbReference type="OrthoDB" id="5595506at2759"/>
<evidence type="ECO:0000256" key="3">
    <source>
        <dbReference type="ARBA" id="ARBA00022792"/>
    </source>
</evidence>
<evidence type="ECO:0000256" key="10">
    <source>
        <dbReference type="RuleBase" id="RU364128"/>
    </source>
</evidence>
<dbReference type="GeneID" id="25259812"/>
<dbReference type="Pfam" id="PF05546">
    <property type="entry name" value="She9_MDM33"/>
    <property type="match status" value="1"/>
</dbReference>
<dbReference type="InterPro" id="IPR008839">
    <property type="entry name" value="MDM33_fungi"/>
</dbReference>
<sequence length="254" mass="28483">MKPTLGRYDSILQLKIAVDEASKAYDISNDAFKEAQRRYQTAVDSRAMLQRELQSLLARKATWSETEISIFTSLYKDEIRADSFEKDAKLAAECASRTVDATHALLVQAMKERYQGEQTWSDKIRALSTAGTFSLMALNIVIFLYMQMILEPKRRAALIRSIKEDSRHVVPSVLESQQEAFAVAVMEKLDRLDGILAEAAGSRSLREFQPTVAEVRAPMVEPQPFAINEYPKRALLFMAGSALVFLASRIGIIG</sequence>
<comment type="similarity">
    <text evidence="1 10">Belongs to the SHE9 family.</text>
</comment>
<protein>
    <recommendedName>
        <fullName evidence="10">Sensitive to high expression protein 9, mitochondrial</fullName>
    </recommendedName>
</protein>
<keyword evidence="12" id="KW-1185">Reference proteome</keyword>
<comment type="function">
    <text evidence="9">Required for the maintenance of the structure of the mitochondrial inner membrane. Involved in mitochondrial morphology. Causes growth arrest when highly overexpressed.</text>
</comment>
<feature type="transmembrane region" description="Helical" evidence="10">
    <location>
        <begin position="126"/>
        <end position="146"/>
    </location>
</feature>
<evidence type="ECO:0000256" key="1">
    <source>
        <dbReference type="ARBA" id="ARBA00007472"/>
    </source>
</evidence>
<dbReference type="PANTHER" id="PTHR31961:SF3">
    <property type="entry name" value="SENSITIVE TO HIGH EXPRESSION PROTEIN 9, MITOCHONDRIAL"/>
    <property type="match status" value="1"/>
</dbReference>
<evidence type="ECO:0000256" key="6">
    <source>
        <dbReference type="ARBA" id="ARBA00023054"/>
    </source>
</evidence>
<dbReference type="RefSeq" id="XP_013237680.1">
    <property type="nucleotide sequence ID" value="XM_013382226.1"/>
</dbReference>
<evidence type="ECO:0000256" key="9">
    <source>
        <dbReference type="ARBA" id="ARBA00024807"/>
    </source>
</evidence>
<evidence type="ECO:0000256" key="7">
    <source>
        <dbReference type="ARBA" id="ARBA00023128"/>
    </source>
</evidence>
<dbReference type="EMBL" id="JMKJ01000333">
    <property type="protein sequence ID" value="KGG51253.1"/>
    <property type="molecule type" value="Genomic_DNA"/>
</dbReference>
<name>A0A098VQE6_9MICR</name>
<evidence type="ECO:0000313" key="11">
    <source>
        <dbReference type="EMBL" id="KGG51253.1"/>
    </source>
</evidence>
<keyword evidence="7 10" id="KW-0496">Mitochondrion</keyword>
<dbReference type="GO" id="GO:0005743">
    <property type="term" value="C:mitochondrial inner membrane"/>
    <property type="evidence" value="ECO:0007669"/>
    <property type="project" value="UniProtKB-SubCell"/>
</dbReference>
<keyword evidence="3 10" id="KW-0999">Mitochondrion inner membrane</keyword>
<keyword evidence="5 10" id="KW-1133">Transmembrane helix</keyword>
<evidence type="ECO:0000256" key="5">
    <source>
        <dbReference type="ARBA" id="ARBA00022989"/>
    </source>
</evidence>
<proteinExistence type="inferred from homology"/>
<keyword evidence="8 10" id="KW-0472">Membrane</keyword>
<dbReference type="AlphaFoldDB" id="A0A098VQE6"/>